<keyword evidence="8 9" id="KW-0472">Membrane</keyword>
<comment type="similarity">
    <text evidence="3">Belongs to the OST3/OST6 family.</text>
</comment>
<dbReference type="Gene3D" id="3.40.30.10">
    <property type="entry name" value="Glutaredoxin"/>
    <property type="match status" value="2"/>
</dbReference>
<evidence type="ECO:0000256" key="4">
    <source>
        <dbReference type="ARBA" id="ARBA00022692"/>
    </source>
</evidence>
<evidence type="ECO:0000256" key="7">
    <source>
        <dbReference type="ARBA" id="ARBA00022989"/>
    </source>
</evidence>
<dbReference type="GO" id="GO:0018279">
    <property type="term" value="P:protein N-linked glycosylation via asparagine"/>
    <property type="evidence" value="ECO:0007669"/>
    <property type="project" value="TreeGrafter"/>
</dbReference>
<dbReference type="AlphaFoldDB" id="A0A1I8E8V8"/>
<keyword evidence="4 9" id="KW-0812">Transmembrane</keyword>
<feature type="transmembrane region" description="Helical" evidence="9">
    <location>
        <begin position="292"/>
        <end position="311"/>
    </location>
</feature>
<protein>
    <recommendedName>
        <fullName evidence="11">Magnesium transporter protein 1</fullName>
    </recommendedName>
</protein>
<evidence type="ECO:0000256" key="9">
    <source>
        <dbReference type="SAM" id="Phobius"/>
    </source>
</evidence>
<feature type="transmembrane region" description="Helical" evidence="9">
    <location>
        <begin position="323"/>
        <end position="343"/>
    </location>
</feature>
<dbReference type="PANTHER" id="PTHR12692:SF0">
    <property type="entry name" value="GH11935P"/>
    <property type="match status" value="1"/>
</dbReference>
<name>A0A1I8E8V8_WUCBA</name>
<dbReference type="PANTHER" id="PTHR12692">
    <property type="entry name" value="DOLICHYL-DIPHOSPHOOLIGOSACCHARIDE--PROTEIN GLYCOSYLTRANSFERASE-RELATED"/>
    <property type="match status" value="1"/>
</dbReference>
<feature type="transmembrane region" description="Helical" evidence="9">
    <location>
        <begin position="239"/>
        <end position="258"/>
    </location>
</feature>
<feature type="transmembrane region" description="Helical" evidence="9">
    <location>
        <begin position="208"/>
        <end position="227"/>
    </location>
</feature>
<comment type="function">
    <text evidence="1">Subunit of the oligosaccharyl transferase (OST) complex that catalyzes the initial transfer of a defined glycan (Glc(3)Man(9)GlcNAc(2) in eukaryotes) from the lipid carrier dolichol-pyrophosphate to an asparagine residue within an Asn-X-Ser/Thr consensus motif in nascent polypeptide chains, the first step in protein N-glycosylation. N-glycosylation occurs cotranslationally and the complex associates with the Sec61 complex at the channel-forming translocon complex that mediates protein translocation across the endoplasmic reticulum (ER). All subunits are required for a maximal enzyme activity.</text>
</comment>
<dbReference type="GO" id="GO:0008250">
    <property type="term" value="C:oligosaccharyltransferase complex"/>
    <property type="evidence" value="ECO:0007669"/>
    <property type="project" value="TreeGrafter"/>
</dbReference>
<evidence type="ECO:0000256" key="8">
    <source>
        <dbReference type="ARBA" id="ARBA00023136"/>
    </source>
</evidence>
<accession>A0A1I8E8V8</accession>
<dbReference type="InterPro" id="IPR021149">
    <property type="entry name" value="OligosaccharylTrfase_OST3/OST6"/>
</dbReference>
<evidence type="ECO:0008006" key="11">
    <source>
        <dbReference type="Google" id="ProtNLM"/>
    </source>
</evidence>
<reference evidence="10" key="1">
    <citation type="submission" date="2016-11" db="UniProtKB">
        <authorList>
            <consortium name="WormBaseParasite"/>
        </authorList>
    </citation>
    <scope>IDENTIFICATION</scope>
    <source>
        <strain evidence="10">pt0022</strain>
    </source>
</reference>
<keyword evidence="7 9" id="KW-1133">Transmembrane helix</keyword>
<evidence type="ECO:0000256" key="1">
    <source>
        <dbReference type="ARBA" id="ARBA00002791"/>
    </source>
</evidence>
<evidence type="ECO:0000313" key="10">
    <source>
        <dbReference type="WBParaSite" id="maker-PairedContig_1052-snap-gene-0.12-mRNA-1"/>
    </source>
</evidence>
<proteinExistence type="inferred from homology"/>
<evidence type="ECO:0000256" key="6">
    <source>
        <dbReference type="ARBA" id="ARBA00022824"/>
    </source>
</evidence>
<dbReference type="STRING" id="6293.A0A1I8E8V8"/>
<evidence type="ECO:0000256" key="2">
    <source>
        <dbReference type="ARBA" id="ARBA00004477"/>
    </source>
</evidence>
<dbReference type="WBParaSite" id="maker-PairedContig_1052-snap-gene-0.12-mRNA-1">
    <property type="protein sequence ID" value="maker-PairedContig_1052-snap-gene-0.12-mRNA-1"/>
    <property type="gene ID" value="maker-PairedContig_1052-snap-gene-0.12"/>
</dbReference>
<sequence>MLIEVGVSTMRSVIFLAILGMTYSQKGVYLDEKVKNLQDWMYRRPLINLNADRWKMYVRSAPRNYSMVVMFTALSPNVNCAICKRIFLKYFRMVLFGFARVPNKFLKLLAVNKSAYDEFYILANSYRYAYPELKALYFAIIDYNESPEIFQQMNLNVAPVLLHFPSKGAKKRTDQMDFERQGFDADSMAKFVFERTDIQIRVLRPPNYAAPAVVLLLAMLVLGLLYMRRNNLDFLYNRTSWALICLCIVFAFMSGQMWNHIHGPPFVMTNSHTRETSFIHGSTQYQLVAETYLVAILYAAITAGFILMNDAADGKGDSGRRRIMAFVGLGLVVIFFSLLLSIFRSKYQGYPYSFLFH</sequence>
<keyword evidence="6" id="KW-0256">Endoplasmic reticulum</keyword>
<keyword evidence="5" id="KW-0732">Signal</keyword>
<evidence type="ECO:0000256" key="3">
    <source>
        <dbReference type="ARBA" id="ARBA00009561"/>
    </source>
</evidence>
<dbReference type="Pfam" id="PF04756">
    <property type="entry name" value="OST3_OST6"/>
    <property type="match status" value="2"/>
</dbReference>
<evidence type="ECO:0000256" key="5">
    <source>
        <dbReference type="ARBA" id="ARBA00022729"/>
    </source>
</evidence>
<comment type="subcellular location">
    <subcellularLocation>
        <location evidence="2">Endoplasmic reticulum membrane</location>
        <topology evidence="2">Multi-pass membrane protein</topology>
    </subcellularLocation>
</comment>
<organism evidence="10">
    <name type="scientific">Wuchereria bancrofti</name>
    <dbReference type="NCBI Taxonomy" id="6293"/>
    <lineage>
        <taxon>Eukaryota</taxon>
        <taxon>Metazoa</taxon>
        <taxon>Ecdysozoa</taxon>
        <taxon>Nematoda</taxon>
        <taxon>Chromadorea</taxon>
        <taxon>Rhabditida</taxon>
        <taxon>Spirurina</taxon>
        <taxon>Spiruromorpha</taxon>
        <taxon>Filarioidea</taxon>
        <taxon>Onchocercidae</taxon>
        <taxon>Wuchereria</taxon>
    </lineage>
</organism>